<evidence type="ECO:0000256" key="4">
    <source>
        <dbReference type="ARBA" id="ARBA00022679"/>
    </source>
</evidence>
<dbReference type="Pfam" id="PF13231">
    <property type="entry name" value="PMT_2"/>
    <property type="match status" value="1"/>
</dbReference>
<reference evidence="10 11" key="1">
    <citation type="journal article" date="2009" name="J. Bacteriol.">
        <title>Complete and draft genome sequences of six members of the Aquificales.</title>
        <authorList>
            <person name="Reysenbach A.L."/>
            <person name="Hamamura N."/>
            <person name="Podar M."/>
            <person name="Griffiths E."/>
            <person name="Ferreira S."/>
            <person name="Hochstein R."/>
            <person name="Heidelberg J."/>
            <person name="Johnson J."/>
            <person name="Mead D."/>
            <person name="Pohorille A."/>
            <person name="Sarmiento M."/>
            <person name="Schweighofer K."/>
            <person name="Seshadri R."/>
            <person name="Voytek M.A."/>
        </authorList>
    </citation>
    <scope>NUCLEOTIDE SEQUENCE [LARGE SCALE GENOMIC DNA]</scope>
    <source>
        <strain evidence="11">Az-Fu1 / DSM 15241 / OCM 825</strain>
    </source>
</reference>
<evidence type="ECO:0000256" key="2">
    <source>
        <dbReference type="ARBA" id="ARBA00022475"/>
    </source>
</evidence>
<evidence type="ECO:0000259" key="9">
    <source>
        <dbReference type="Pfam" id="PF13231"/>
    </source>
</evidence>
<keyword evidence="5 8" id="KW-0812">Transmembrane</keyword>
<organism evidence="10 11">
    <name type="scientific">Sulfurihydrogenibium azorense (strain DSM 15241 / OCM 825 / Az-Fu1)</name>
    <dbReference type="NCBI Taxonomy" id="204536"/>
    <lineage>
        <taxon>Bacteria</taxon>
        <taxon>Pseudomonadati</taxon>
        <taxon>Aquificota</taxon>
        <taxon>Aquificia</taxon>
        <taxon>Aquificales</taxon>
        <taxon>Hydrogenothermaceae</taxon>
        <taxon>Sulfurihydrogenibium</taxon>
    </lineage>
</organism>
<sequence length="533" mass="63122">MDSRENLKFYLFAFITVFIFFWNFWYNDVWIPNESFYAEAVREMFESKNFLDIYYNYEPRFNKPPLTYWVIALSSLIFGLNEFAIRLPIVLMAVGSLFLTYKIGELLYGRYVGIFSFFVMAFSFQFVINSRYASPEVPLLFFFTLTLYLFLKGYKKKNLLYIFLSYVSLGLTVLTKGYPYFFVLGGIVGFYLLIESNFNLKEFFKKLIDIKIYIGVPISLVIGLSWIVYMSLKFGDTFWSVYNEETVKRAFGEESRISDLFFYLIVILWGFLPYSLAFYYSFVDSFKRLLKDFSFIFSWIFVMFVVFTVAKGKIPTYFIQAHPALSVLVGYYLVNHNPSGFKKVLWGASFVIPTVVITVLNGYMVSTFNLDYFYYFIILSPFIFLLRYRDYKLIPFLSTMITFFILTVSLLVKVEKYRPYKEIGEIINYNVPDRSVPLIIQNRFFHNMPFYAKRKVLRDYSEGQIVQYWQSHNYMVALVEENTLNKINGKVLWSGYLYPNSESRFAIFLKNVAKAEKGDYSGFVKMYLIYTTR</sequence>
<feature type="transmembrane region" description="Helical" evidence="8">
    <location>
        <begin position="260"/>
        <end position="281"/>
    </location>
</feature>
<keyword evidence="4 10" id="KW-0808">Transferase</keyword>
<feature type="transmembrane region" description="Helical" evidence="8">
    <location>
        <begin position="372"/>
        <end position="388"/>
    </location>
</feature>
<keyword evidence="6 8" id="KW-1133">Transmembrane helix</keyword>
<dbReference type="InterPro" id="IPR050297">
    <property type="entry name" value="LipidA_mod_glycosyltrf_83"/>
</dbReference>
<keyword evidence="3 10" id="KW-0328">Glycosyltransferase</keyword>
<dbReference type="OrthoDB" id="9775035at2"/>
<comment type="subcellular location">
    <subcellularLocation>
        <location evidence="1">Cell membrane</location>
        <topology evidence="1">Multi-pass membrane protein</topology>
    </subcellularLocation>
</comment>
<dbReference type="PANTHER" id="PTHR33908:SF3">
    <property type="entry name" value="UNDECAPRENYL PHOSPHATE-ALPHA-4-AMINO-4-DEOXY-L-ARABINOSE ARABINOSYL TRANSFERASE"/>
    <property type="match status" value="1"/>
</dbReference>
<dbReference type="GO" id="GO:0016763">
    <property type="term" value="F:pentosyltransferase activity"/>
    <property type="evidence" value="ECO:0007669"/>
    <property type="project" value="TreeGrafter"/>
</dbReference>
<dbReference type="eggNOG" id="COG1807">
    <property type="taxonomic scope" value="Bacteria"/>
</dbReference>
<evidence type="ECO:0000313" key="11">
    <source>
        <dbReference type="Proteomes" id="UP000001369"/>
    </source>
</evidence>
<feature type="transmembrane region" description="Helical" evidence="8">
    <location>
        <begin position="393"/>
        <end position="412"/>
    </location>
</feature>
<keyword evidence="7 8" id="KW-0472">Membrane</keyword>
<evidence type="ECO:0000256" key="7">
    <source>
        <dbReference type="ARBA" id="ARBA00023136"/>
    </source>
</evidence>
<feature type="transmembrane region" description="Helical" evidence="8">
    <location>
        <begin position="212"/>
        <end position="232"/>
    </location>
</feature>
<evidence type="ECO:0000256" key="1">
    <source>
        <dbReference type="ARBA" id="ARBA00004651"/>
    </source>
</evidence>
<evidence type="ECO:0000256" key="3">
    <source>
        <dbReference type="ARBA" id="ARBA00022676"/>
    </source>
</evidence>
<feature type="transmembrane region" description="Helical" evidence="8">
    <location>
        <begin position="293"/>
        <end position="310"/>
    </location>
</feature>
<feature type="transmembrane region" description="Helical" evidence="8">
    <location>
        <begin position="180"/>
        <end position="200"/>
    </location>
</feature>
<dbReference type="GO" id="GO:0005886">
    <property type="term" value="C:plasma membrane"/>
    <property type="evidence" value="ECO:0007669"/>
    <property type="project" value="UniProtKB-SubCell"/>
</dbReference>
<dbReference type="HOGENOM" id="CLU_019200_0_1_0"/>
<dbReference type="PANTHER" id="PTHR33908">
    <property type="entry name" value="MANNOSYLTRANSFERASE YKCB-RELATED"/>
    <property type="match status" value="1"/>
</dbReference>
<keyword evidence="11" id="KW-1185">Reference proteome</keyword>
<dbReference type="GO" id="GO:0009103">
    <property type="term" value="P:lipopolysaccharide biosynthetic process"/>
    <property type="evidence" value="ECO:0007669"/>
    <property type="project" value="UniProtKB-ARBA"/>
</dbReference>
<dbReference type="CAZy" id="GT83">
    <property type="family name" value="Glycosyltransferase Family 83"/>
</dbReference>
<feature type="transmembrane region" description="Helical" evidence="8">
    <location>
        <begin position="346"/>
        <end position="366"/>
    </location>
</feature>
<feature type="transmembrane region" description="Helical" evidence="8">
    <location>
        <begin position="158"/>
        <end position="174"/>
    </location>
</feature>
<proteinExistence type="predicted"/>
<name>C1DXS2_SULAA</name>
<dbReference type="GO" id="GO:0004169">
    <property type="term" value="F:dolichyl-phosphate-mannose-protein mannosyltransferase activity"/>
    <property type="evidence" value="ECO:0007669"/>
    <property type="project" value="UniProtKB-EC"/>
</dbReference>
<dbReference type="GO" id="GO:0010041">
    <property type="term" value="P:response to iron(III) ion"/>
    <property type="evidence" value="ECO:0007669"/>
    <property type="project" value="TreeGrafter"/>
</dbReference>
<feature type="transmembrane region" description="Helical" evidence="8">
    <location>
        <begin position="134"/>
        <end position="151"/>
    </location>
</feature>
<evidence type="ECO:0000256" key="8">
    <source>
        <dbReference type="SAM" id="Phobius"/>
    </source>
</evidence>
<feature type="domain" description="Glycosyltransferase RgtA/B/C/D-like" evidence="9">
    <location>
        <begin position="62"/>
        <end position="205"/>
    </location>
</feature>
<accession>C1DXS2</accession>
<dbReference type="InterPro" id="IPR038731">
    <property type="entry name" value="RgtA/B/C-like"/>
</dbReference>
<dbReference type="STRING" id="204536.SULAZ_0188"/>
<dbReference type="AlphaFoldDB" id="C1DXS2"/>
<protein>
    <submittedName>
        <fullName evidence="10">Dolichyl-phosphate-mannose-protein mannosyltransferase</fullName>
        <ecNumber evidence="10">2.4.1.109</ecNumber>
    </submittedName>
</protein>
<gene>
    <name evidence="10" type="ordered locus">SULAZ_0188</name>
</gene>
<dbReference type="RefSeq" id="WP_012674113.1">
    <property type="nucleotide sequence ID" value="NC_012438.1"/>
</dbReference>
<feature type="transmembrane region" description="Helical" evidence="8">
    <location>
        <begin position="111"/>
        <end position="128"/>
    </location>
</feature>
<evidence type="ECO:0000256" key="5">
    <source>
        <dbReference type="ARBA" id="ARBA00022692"/>
    </source>
</evidence>
<feature type="transmembrane region" description="Helical" evidence="8">
    <location>
        <begin position="7"/>
        <end position="26"/>
    </location>
</feature>
<evidence type="ECO:0000313" key="10">
    <source>
        <dbReference type="EMBL" id="ACN98792.1"/>
    </source>
</evidence>
<keyword evidence="2" id="KW-1003">Cell membrane</keyword>
<dbReference type="Proteomes" id="UP000001369">
    <property type="component" value="Chromosome"/>
</dbReference>
<feature type="transmembrane region" description="Helical" evidence="8">
    <location>
        <begin position="66"/>
        <end position="99"/>
    </location>
</feature>
<dbReference type="KEGG" id="saf:SULAZ_0188"/>
<dbReference type="EC" id="2.4.1.109" evidence="10"/>
<dbReference type="EMBL" id="CP001229">
    <property type="protein sequence ID" value="ACN98792.1"/>
    <property type="molecule type" value="Genomic_DNA"/>
</dbReference>
<evidence type="ECO:0000256" key="6">
    <source>
        <dbReference type="ARBA" id="ARBA00022989"/>
    </source>
</evidence>